<name>A0A6I3X581_9BURK</name>
<organism evidence="4 5">
    <name type="scientific">Pseudoduganella dura</name>
    <dbReference type="NCBI Taxonomy" id="321982"/>
    <lineage>
        <taxon>Bacteria</taxon>
        <taxon>Pseudomonadati</taxon>
        <taxon>Pseudomonadota</taxon>
        <taxon>Betaproteobacteria</taxon>
        <taxon>Burkholderiales</taxon>
        <taxon>Oxalobacteraceae</taxon>
        <taxon>Telluria group</taxon>
        <taxon>Pseudoduganella</taxon>
    </lineage>
</organism>
<dbReference type="SUPFAM" id="SSF53474">
    <property type="entry name" value="alpha/beta-Hydrolases"/>
    <property type="match status" value="1"/>
</dbReference>
<dbReference type="Proteomes" id="UP000431684">
    <property type="component" value="Unassembled WGS sequence"/>
</dbReference>
<proteinExistence type="predicted"/>
<evidence type="ECO:0000256" key="2">
    <source>
        <dbReference type="SAM" id="SignalP"/>
    </source>
</evidence>
<dbReference type="PANTHER" id="PTHR43265:SF1">
    <property type="entry name" value="ESTERASE ESTD"/>
    <property type="match status" value="1"/>
</dbReference>
<reference evidence="4 5" key="1">
    <citation type="submission" date="2019-11" db="EMBL/GenBank/DDBJ databases">
        <title>Draft Genome Sequences of Six Type Strains of the Genus Massilia.</title>
        <authorList>
            <person name="Miess H."/>
            <person name="Frediansyah A."/>
            <person name="Goeker M."/>
            <person name="Gross H."/>
        </authorList>
    </citation>
    <scope>NUCLEOTIDE SEQUENCE [LARGE SCALE GENOMIC DNA]</scope>
    <source>
        <strain evidence="4 5">DSM 17513</strain>
    </source>
</reference>
<dbReference type="OrthoDB" id="1412847at2"/>
<dbReference type="PROSITE" id="PS00708">
    <property type="entry name" value="PRO_ENDOPEP_SER"/>
    <property type="match status" value="1"/>
</dbReference>
<dbReference type="EMBL" id="WNWM01000002">
    <property type="protein sequence ID" value="MUI11894.1"/>
    <property type="molecule type" value="Genomic_DNA"/>
</dbReference>
<gene>
    <name evidence="4" type="ORF">GJV26_05250</name>
</gene>
<keyword evidence="1 4" id="KW-0378">Hydrolase</keyword>
<keyword evidence="2" id="KW-0732">Signal</keyword>
<dbReference type="InterPro" id="IPR029058">
    <property type="entry name" value="AB_hydrolase_fold"/>
</dbReference>
<dbReference type="InterPro" id="IPR022742">
    <property type="entry name" value="Hydrolase_4"/>
</dbReference>
<dbReference type="GO" id="GO:0004252">
    <property type="term" value="F:serine-type endopeptidase activity"/>
    <property type="evidence" value="ECO:0007669"/>
    <property type="project" value="InterPro"/>
</dbReference>
<evidence type="ECO:0000259" key="3">
    <source>
        <dbReference type="Pfam" id="PF12146"/>
    </source>
</evidence>
<dbReference type="PANTHER" id="PTHR43265">
    <property type="entry name" value="ESTERASE ESTD"/>
    <property type="match status" value="1"/>
</dbReference>
<comment type="caution">
    <text evidence="4">The sequence shown here is derived from an EMBL/GenBank/DDBJ whole genome shotgun (WGS) entry which is preliminary data.</text>
</comment>
<keyword evidence="5" id="KW-1185">Reference proteome</keyword>
<evidence type="ECO:0000313" key="4">
    <source>
        <dbReference type="EMBL" id="MUI11894.1"/>
    </source>
</evidence>
<dbReference type="InterPro" id="IPR053145">
    <property type="entry name" value="AB_hydrolase_Est10"/>
</dbReference>
<dbReference type="AlphaFoldDB" id="A0A6I3X581"/>
<evidence type="ECO:0000313" key="5">
    <source>
        <dbReference type="Proteomes" id="UP000431684"/>
    </source>
</evidence>
<feature type="domain" description="Serine aminopeptidase S33" evidence="3">
    <location>
        <begin position="199"/>
        <end position="413"/>
    </location>
</feature>
<accession>A0A6I3X581</accession>
<dbReference type="InterPro" id="IPR002471">
    <property type="entry name" value="Pept_S9_AS"/>
</dbReference>
<feature type="signal peptide" evidence="2">
    <location>
        <begin position="1"/>
        <end position="24"/>
    </location>
</feature>
<dbReference type="GO" id="GO:0052689">
    <property type="term" value="F:carboxylic ester hydrolase activity"/>
    <property type="evidence" value="ECO:0007669"/>
    <property type="project" value="TreeGrafter"/>
</dbReference>
<dbReference type="Pfam" id="PF12146">
    <property type="entry name" value="Hydrolase_4"/>
    <property type="match status" value="1"/>
</dbReference>
<dbReference type="Gene3D" id="3.40.50.1820">
    <property type="entry name" value="alpha/beta hydrolase"/>
    <property type="match status" value="1"/>
</dbReference>
<feature type="chain" id="PRO_5026270264" evidence="2">
    <location>
        <begin position="25"/>
        <end position="467"/>
    </location>
</feature>
<dbReference type="GO" id="GO:0006508">
    <property type="term" value="P:proteolysis"/>
    <property type="evidence" value="ECO:0007669"/>
    <property type="project" value="InterPro"/>
</dbReference>
<evidence type="ECO:0000256" key="1">
    <source>
        <dbReference type="ARBA" id="ARBA00022801"/>
    </source>
</evidence>
<protein>
    <submittedName>
        <fullName evidence="4">Alpha/beta fold hydrolase</fullName>
    </submittedName>
</protein>
<sequence length="467" mass="49557">MPSMSLRRTLCAAVPCLAAAAAMAAGPVHAEDAGGYWRGRIANALDVFVQFQKGPDGHWAGTLTVPQQGMVSKVDKLAVTGDQVSFAMTALDAGFTARWNDADKAWNGTWRQQGRSVPLVLRRTDAGSLKPSRPQEEAIAARAPGYTGSEVRFANDAANVTLAGTFTVPHGKGPFPAVVLVHGSGPLDRDQKVFEHKIFLVLADHLSRQGIAVLRYDKRGIGKSSGVYAGATSLDFASDAEAAVRFLRGRPEVATRHIGIVGHSEGGLIAPLVASRDAGLGFLVLLAGPGVRGELLMAEQLALAASANGAPEHVVEKERVLNQAILAAMASEPQLEAARARAKLVVEEARRNGTLSADAEARVGLFSTPWFHTFLRHEPGPALRATRQPVLVLNGELDRQVPAAMDLDAIRTALKDNPRAVVKALPKLNHLFQTAVTGAGSEYFGIDETIAPAALDIVSDWIRATAR</sequence>